<reference evidence="2 3" key="1">
    <citation type="submission" date="2023-10" db="EMBL/GenBank/DDBJ databases">
        <title>Draft genome sequence of Xylaria bambusicola isolate GMP-LS, the root and basal stem rot pathogen of sugarcane in Indonesia.</title>
        <authorList>
            <person name="Selvaraj P."/>
            <person name="Muralishankar V."/>
            <person name="Muruganantham S."/>
            <person name="Sp S."/>
            <person name="Haryani S."/>
            <person name="Lau K.J.X."/>
            <person name="Naqvi N.I."/>
        </authorList>
    </citation>
    <scope>NUCLEOTIDE SEQUENCE [LARGE SCALE GENOMIC DNA]</scope>
    <source>
        <strain evidence="2">GMP-LS</strain>
    </source>
</reference>
<dbReference type="EMBL" id="JAWHQM010000009">
    <property type="protein sequence ID" value="KAK5628601.1"/>
    <property type="molecule type" value="Genomic_DNA"/>
</dbReference>
<feature type="region of interest" description="Disordered" evidence="1">
    <location>
        <begin position="94"/>
        <end position="118"/>
    </location>
</feature>
<accession>A0AAN7UNL8</accession>
<name>A0AAN7UNL8_9PEZI</name>
<feature type="compositionally biased region" description="Low complexity" evidence="1">
    <location>
        <begin position="108"/>
        <end position="118"/>
    </location>
</feature>
<feature type="compositionally biased region" description="Basic and acidic residues" evidence="1">
    <location>
        <begin position="94"/>
        <end position="106"/>
    </location>
</feature>
<sequence>MGNSQSNMSHDLCDWCVAEDLRSARGIPHDYSATQAYLNYLRRNDELGRYQAVDILCRLQDPHYNINDGLYREIPSVPAIHGIEPFALPRERERDIPRLLSRDRPRTRQTTPTRQKER</sequence>
<evidence type="ECO:0000256" key="1">
    <source>
        <dbReference type="SAM" id="MobiDB-lite"/>
    </source>
</evidence>
<gene>
    <name evidence="2" type="ORF">RRF57_004316</name>
</gene>
<dbReference type="AlphaFoldDB" id="A0AAN7UNL8"/>
<dbReference type="Proteomes" id="UP001305414">
    <property type="component" value="Unassembled WGS sequence"/>
</dbReference>
<protein>
    <submittedName>
        <fullName evidence="2">Uncharacterized protein</fullName>
    </submittedName>
</protein>
<evidence type="ECO:0000313" key="2">
    <source>
        <dbReference type="EMBL" id="KAK5628601.1"/>
    </source>
</evidence>
<evidence type="ECO:0000313" key="3">
    <source>
        <dbReference type="Proteomes" id="UP001305414"/>
    </source>
</evidence>
<proteinExistence type="predicted"/>
<comment type="caution">
    <text evidence="2">The sequence shown here is derived from an EMBL/GenBank/DDBJ whole genome shotgun (WGS) entry which is preliminary data.</text>
</comment>
<organism evidence="2 3">
    <name type="scientific">Xylaria bambusicola</name>
    <dbReference type="NCBI Taxonomy" id="326684"/>
    <lineage>
        <taxon>Eukaryota</taxon>
        <taxon>Fungi</taxon>
        <taxon>Dikarya</taxon>
        <taxon>Ascomycota</taxon>
        <taxon>Pezizomycotina</taxon>
        <taxon>Sordariomycetes</taxon>
        <taxon>Xylariomycetidae</taxon>
        <taxon>Xylariales</taxon>
        <taxon>Xylariaceae</taxon>
        <taxon>Xylaria</taxon>
    </lineage>
</organism>
<keyword evidence="3" id="KW-1185">Reference proteome</keyword>